<dbReference type="Proteomes" id="UP001193680">
    <property type="component" value="Unassembled WGS sequence"/>
</dbReference>
<feature type="transmembrane region" description="Helical" evidence="1">
    <location>
        <begin position="101"/>
        <end position="121"/>
    </location>
</feature>
<dbReference type="RefSeq" id="WP_185978240.1">
    <property type="nucleotide sequence ID" value="NZ_JACBGI020000011.1"/>
</dbReference>
<keyword evidence="1" id="KW-1133">Transmembrane helix</keyword>
<gene>
    <name evidence="2" type="ORF">H8792_007050</name>
</gene>
<proteinExistence type="predicted"/>
<dbReference type="PANTHER" id="PTHR37314">
    <property type="entry name" value="SLR0142 PROTEIN"/>
    <property type="match status" value="1"/>
</dbReference>
<comment type="caution">
    <text evidence="2">The sequence shown here is derived from an EMBL/GenBank/DDBJ whole genome shotgun (WGS) entry which is preliminary data.</text>
</comment>
<dbReference type="InterPro" id="IPR010699">
    <property type="entry name" value="DUF1275"/>
</dbReference>
<sequence length="236" mass="26143">MPYPIRETIDESSPGNRTIGKIYRVAFIMSLIAGYINSAMLIEFGIPVSQMSGVASHLSDHFLNQQNELLLQTSMILMGFIFGAFLSGLLIGIIPYKQTPNYGHALLLNGLLLILAAWASWQASSLALLTTAIACGLQNALVASYRGLQLRTTHMTGNATDIGVHLALCIKYRRKWNWRSNLLIILLLSYVLGGILGILGYRQFPAESLLIPAVIMLILGSVYLRNYYRSPKNNRQ</sequence>
<keyword evidence="1" id="KW-0472">Membrane</keyword>
<feature type="transmembrane region" description="Helical" evidence="1">
    <location>
        <begin position="127"/>
        <end position="145"/>
    </location>
</feature>
<evidence type="ECO:0000256" key="1">
    <source>
        <dbReference type="SAM" id="Phobius"/>
    </source>
</evidence>
<feature type="transmembrane region" description="Helical" evidence="1">
    <location>
        <begin position="69"/>
        <end position="94"/>
    </location>
</feature>
<keyword evidence="3" id="KW-1185">Reference proteome</keyword>
<feature type="transmembrane region" description="Helical" evidence="1">
    <location>
        <begin position="209"/>
        <end position="228"/>
    </location>
</feature>
<reference evidence="2 3" key="1">
    <citation type="submission" date="2020-11" db="EMBL/GenBank/DDBJ databases">
        <title>Sulfur oxidizing isolate from Hospital Hole Sinkhole.</title>
        <authorList>
            <person name="Scott K.M."/>
        </authorList>
    </citation>
    <scope>NUCLEOTIDE SEQUENCE [LARGE SCALE GENOMIC DNA]</scope>
    <source>
        <strain evidence="2 3">HH1</strain>
    </source>
</reference>
<accession>A0ABS0C1J2</accession>
<feature type="transmembrane region" description="Helical" evidence="1">
    <location>
        <begin position="182"/>
        <end position="203"/>
    </location>
</feature>
<dbReference type="PANTHER" id="PTHR37314:SF4">
    <property type="entry name" value="UPF0700 TRANSMEMBRANE PROTEIN YOAK"/>
    <property type="match status" value="1"/>
</dbReference>
<keyword evidence="1" id="KW-0812">Transmembrane</keyword>
<feature type="transmembrane region" description="Helical" evidence="1">
    <location>
        <begin position="25"/>
        <end position="49"/>
    </location>
</feature>
<protein>
    <submittedName>
        <fullName evidence="2">DUF1275 domain-containing protein</fullName>
    </submittedName>
</protein>
<dbReference type="EMBL" id="JACBGI020000011">
    <property type="protein sequence ID" value="MBF6058096.1"/>
    <property type="molecule type" value="Genomic_DNA"/>
</dbReference>
<dbReference type="Pfam" id="PF06912">
    <property type="entry name" value="DUF1275"/>
    <property type="match status" value="1"/>
</dbReference>
<organism evidence="2 3">
    <name type="scientific">Thiomicrorhabdus heinhorstiae</name>
    <dbReference type="NCBI Taxonomy" id="2748010"/>
    <lineage>
        <taxon>Bacteria</taxon>
        <taxon>Pseudomonadati</taxon>
        <taxon>Pseudomonadota</taxon>
        <taxon>Gammaproteobacteria</taxon>
        <taxon>Thiotrichales</taxon>
        <taxon>Piscirickettsiaceae</taxon>
        <taxon>Thiomicrorhabdus</taxon>
    </lineage>
</organism>
<evidence type="ECO:0000313" key="3">
    <source>
        <dbReference type="Proteomes" id="UP001193680"/>
    </source>
</evidence>
<name>A0ABS0C1J2_9GAMM</name>
<evidence type="ECO:0000313" key="2">
    <source>
        <dbReference type="EMBL" id="MBF6058096.1"/>
    </source>
</evidence>